<dbReference type="SUPFAM" id="SSF56935">
    <property type="entry name" value="Porins"/>
    <property type="match status" value="1"/>
</dbReference>
<dbReference type="AlphaFoldDB" id="A0A1G5SEE2"/>
<dbReference type="EMBL" id="FMWO01000043">
    <property type="protein sequence ID" value="SCZ85220.1"/>
    <property type="molecule type" value="Genomic_DNA"/>
</dbReference>
<dbReference type="InterPro" id="IPR011486">
    <property type="entry name" value="BBP2"/>
</dbReference>
<proteinExistence type="predicted"/>
<keyword evidence="1" id="KW-0732">Signal</keyword>
<feature type="chain" id="PRO_5011483224" description="Porin" evidence="1">
    <location>
        <begin position="28"/>
        <end position="405"/>
    </location>
</feature>
<reference evidence="2 3" key="1">
    <citation type="submission" date="2016-10" db="EMBL/GenBank/DDBJ databases">
        <authorList>
            <person name="de Groot N.N."/>
        </authorList>
    </citation>
    <scope>NUCLEOTIDE SEQUENCE [LARGE SCALE GENOMIC DNA]</scope>
    <source>
        <strain evidence="2">1</strain>
    </source>
</reference>
<dbReference type="STRING" id="51642.NSMM_360035"/>
<evidence type="ECO:0000256" key="1">
    <source>
        <dbReference type="SAM" id="SignalP"/>
    </source>
</evidence>
<evidence type="ECO:0000313" key="3">
    <source>
        <dbReference type="Proteomes" id="UP000198729"/>
    </source>
</evidence>
<dbReference type="RefSeq" id="WP_218121018.1">
    <property type="nucleotide sequence ID" value="NZ_FMWO01000043.1"/>
</dbReference>
<dbReference type="Pfam" id="PF07642">
    <property type="entry name" value="BBP2"/>
    <property type="match status" value="1"/>
</dbReference>
<evidence type="ECO:0000313" key="2">
    <source>
        <dbReference type="EMBL" id="SCZ85220.1"/>
    </source>
</evidence>
<gene>
    <name evidence="2" type="ORF">NSMM_360035</name>
</gene>
<name>A0A1G5SEE2_9PROT</name>
<sequence>MQINLNNLKSSSLSLCGIFLFATCVYAETDYEHEAYLEGIYDQGLIESVTGFKYNETNFMKSLGIKFGGWTEIGFTGNPDDPKGTNGPVTFNDGPNEFKLHQVYGFIEREVDTSASTINFGFRADLLYGTDARFSTASNFDVNILNSASERKLVFPQIYVDTFLPIGNGITATVGHFYTLIGYEVVPSTGNFFFSHAYAMQYGEPFTHTGALLSYPINENITIRGGVVAGWDAFFHQPANFLGSVAYTTDDERTSLTASLITGDVKTDGLNSQHNRTMYSLVLEHDITEKLHYVLQHDLGVEAKTALSRAAQWYGINQYLFYDILPSLSMGLRVEWFRDDDGVRVLGNGRGENFIGVTGGLNYTPIAGFTLRPEVRYDRSTRDAAFKDGRDNDQILLSMSGIFRF</sequence>
<dbReference type="Proteomes" id="UP000198729">
    <property type="component" value="Unassembled WGS sequence"/>
</dbReference>
<feature type="signal peptide" evidence="1">
    <location>
        <begin position="1"/>
        <end position="27"/>
    </location>
</feature>
<protein>
    <recommendedName>
        <fullName evidence="4">Porin</fullName>
    </recommendedName>
</protein>
<accession>A0A1G5SEE2</accession>
<keyword evidence="3" id="KW-1185">Reference proteome</keyword>
<organism evidence="2 3">
    <name type="scientific">Nitrosomonas mobilis</name>
    <dbReference type="NCBI Taxonomy" id="51642"/>
    <lineage>
        <taxon>Bacteria</taxon>
        <taxon>Pseudomonadati</taxon>
        <taxon>Pseudomonadota</taxon>
        <taxon>Betaproteobacteria</taxon>
        <taxon>Nitrosomonadales</taxon>
        <taxon>Nitrosomonadaceae</taxon>
        <taxon>Nitrosomonas</taxon>
    </lineage>
</organism>
<evidence type="ECO:0008006" key="4">
    <source>
        <dbReference type="Google" id="ProtNLM"/>
    </source>
</evidence>